<gene>
    <name evidence="2" type="ORF">SORBI_3010G144600</name>
</gene>
<protein>
    <submittedName>
        <fullName evidence="2">Uncharacterized protein</fullName>
    </submittedName>
</protein>
<dbReference type="Gramene" id="KXG20027">
    <property type="protein sequence ID" value="KXG20027"/>
    <property type="gene ID" value="SORBI_3010G144600"/>
</dbReference>
<proteinExistence type="predicted"/>
<dbReference type="Proteomes" id="UP000000768">
    <property type="component" value="Chromosome 10"/>
</dbReference>
<organism evidence="2 3">
    <name type="scientific">Sorghum bicolor</name>
    <name type="common">Sorghum</name>
    <name type="synonym">Sorghum vulgare</name>
    <dbReference type="NCBI Taxonomy" id="4558"/>
    <lineage>
        <taxon>Eukaryota</taxon>
        <taxon>Viridiplantae</taxon>
        <taxon>Streptophyta</taxon>
        <taxon>Embryophyta</taxon>
        <taxon>Tracheophyta</taxon>
        <taxon>Spermatophyta</taxon>
        <taxon>Magnoliopsida</taxon>
        <taxon>Liliopsida</taxon>
        <taxon>Poales</taxon>
        <taxon>Poaceae</taxon>
        <taxon>PACMAD clade</taxon>
        <taxon>Panicoideae</taxon>
        <taxon>Andropogonodae</taxon>
        <taxon>Andropogoneae</taxon>
        <taxon>Sorghinae</taxon>
        <taxon>Sorghum</taxon>
    </lineage>
</organism>
<reference evidence="3" key="2">
    <citation type="journal article" date="2018" name="Plant J.">
        <title>The Sorghum bicolor reference genome: improved assembly, gene annotations, a transcriptome atlas, and signatures of genome organization.</title>
        <authorList>
            <person name="McCormick R.F."/>
            <person name="Truong S.K."/>
            <person name="Sreedasyam A."/>
            <person name="Jenkins J."/>
            <person name="Shu S."/>
            <person name="Sims D."/>
            <person name="Kennedy M."/>
            <person name="Amirebrahimi M."/>
            <person name="Weers B.D."/>
            <person name="McKinley B."/>
            <person name="Mattison A."/>
            <person name="Morishige D.T."/>
            <person name="Grimwood J."/>
            <person name="Schmutz J."/>
            <person name="Mullet J.E."/>
        </authorList>
    </citation>
    <scope>NUCLEOTIDE SEQUENCE [LARGE SCALE GENOMIC DNA]</scope>
    <source>
        <strain evidence="3">cv. BTx623</strain>
    </source>
</reference>
<feature type="region of interest" description="Disordered" evidence="1">
    <location>
        <begin position="46"/>
        <end position="95"/>
    </location>
</feature>
<reference evidence="2 3" key="1">
    <citation type="journal article" date="2009" name="Nature">
        <title>The Sorghum bicolor genome and the diversification of grasses.</title>
        <authorList>
            <person name="Paterson A.H."/>
            <person name="Bowers J.E."/>
            <person name="Bruggmann R."/>
            <person name="Dubchak I."/>
            <person name="Grimwood J."/>
            <person name="Gundlach H."/>
            <person name="Haberer G."/>
            <person name="Hellsten U."/>
            <person name="Mitros T."/>
            <person name="Poliakov A."/>
            <person name="Schmutz J."/>
            <person name="Spannagl M."/>
            <person name="Tang H."/>
            <person name="Wang X."/>
            <person name="Wicker T."/>
            <person name="Bharti A.K."/>
            <person name="Chapman J."/>
            <person name="Feltus F.A."/>
            <person name="Gowik U."/>
            <person name="Grigoriev I.V."/>
            <person name="Lyons E."/>
            <person name="Maher C.A."/>
            <person name="Martis M."/>
            <person name="Narechania A."/>
            <person name="Otillar R.P."/>
            <person name="Penning B.W."/>
            <person name="Salamov A.A."/>
            <person name="Wang Y."/>
            <person name="Zhang L."/>
            <person name="Carpita N.C."/>
            <person name="Freeling M."/>
            <person name="Gingle A.R."/>
            <person name="Hash C.T."/>
            <person name="Keller B."/>
            <person name="Klein P."/>
            <person name="Kresovich S."/>
            <person name="McCann M.C."/>
            <person name="Ming R."/>
            <person name="Peterson D.G."/>
            <person name="Mehboob-ur-Rahman"/>
            <person name="Ware D."/>
            <person name="Westhoff P."/>
            <person name="Mayer K.F."/>
            <person name="Messing J."/>
            <person name="Rokhsar D.S."/>
        </authorList>
    </citation>
    <scope>NUCLEOTIDE SEQUENCE [LARGE SCALE GENOMIC DNA]</scope>
    <source>
        <strain evidence="3">cv. BTx623</strain>
    </source>
</reference>
<sequence length="95" mass="10364">MVQFRKKKRFIGIHKVILSMIVAALMIEQLAAGTIVDLDVRRLSTNEPRKSSLPNQGDSKRSGAGPAVVDDNKGFGAARGYFVPPTLPPCRRKAC</sequence>
<dbReference type="EMBL" id="CM000769">
    <property type="protein sequence ID" value="KXG20027.1"/>
    <property type="molecule type" value="Genomic_DNA"/>
</dbReference>
<dbReference type="InParanoid" id="A0A194YJ95"/>
<accession>A0A194YJ95</accession>
<evidence type="ECO:0000313" key="3">
    <source>
        <dbReference type="Proteomes" id="UP000000768"/>
    </source>
</evidence>
<keyword evidence="3" id="KW-1185">Reference proteome</keyword>
<evidence type="ECO:0000313" key="2">
    <source>
        <dbReference type="EMBL" id="KXG20027.1"/>
    </source>
</evidence>
<evidence type="ECO:0000256" key="1">
    <source>
        <dbReference type="SAM" id="MobiDB-lite"/>
    </source>
</evidence>
<name>A0A194YJ95_SORBI</name>
<dbReference type="AlphaFoldDB" id="A0A194YJ95"/>